<dbReference type="InterPro" id="IPR024107">
    <property type="entry name" value="Tyr-tRNA-ligase_bac_1"/>
</dbReference>
<evidence type="ECO:0000313" key="11">
    <source>
        <dbReference type="EMBL" id="MFC6089184.1"/>
    </source>
</evidence>
<keyword evidence="4 9" id="KW-0694">RNA-binding</keyword>
<keyword evidence="5 8" id="KW-0648">Protein biosynthesis</keyword>
<evidence type="ECO:0000256" key="6">
    <source>
        <dbReference type="ARBA" id="ARBA00023146"/>
    </source>
</evidence>
<dbReference type="Gene3D" id="3.40.50.620">
    <property type="entry name" value="HUPs"/>
    <property type="match status" value="1"/>
</dbReference>
<comment type="similarity">
    <text evidence="8">Belongs to the class-I aminoacyl-tRNA synthetase family. TyrS type 1 subfamily.</text>
</comment>
<name>A0ABW1P0N5_9PSEU</name>
<evidence type="ECO:0000259" key="10">
    <source>
        <dbReference type="SMART" id="SM00363"/>
    </source>
</evidence>
<gene>
    <name evidence="8 11" type="primary">tyrS</name>
    <name evidence="11" type="ORF">ACFP3R_07865</name>
</gene>
<dbReference type="Proteomes" id="UP001596220">
    <property type="component" value="Unassembled WGS sequence"/>
</dbReference>
<keyword evidence="1 8" id="KW-0436">Ligase</keyword>
<evidence type="ECO:0000256" key="1">
    <source>
        <dbReference type="ARBA" id="ARBA00022598"/>
    </source>
</evidence>
<dbReference type="PROSITE" id="PS00178">
    <property type="entry name" value="AA_TRNA_LIGASE_I"/>
    <property type="match status" value="1"/>
</dbReference>
<dbReference type="Gene3D" id="3.10.290.10">
    <property type="entry name" value="RNA-binding S4 domain"/>
    <property type="match status" value="1"/>
</dbReference>
<dbReference type="InterPro" id="IPR002942">
    <property type="entry name" value="S4_RNA-bd"/>
</dbReference>
<keyword evidence="8" id="KW-0963">Cytoplasm</keyword>
<dbReference type="HAMAP" id="MF_02006">
    <property type="entry name" value="Tyr_tRNA_synth_type1"/>
    <property type="match status" value="1"/>
</dbReference>
<protein>
    <recommendedName>
        <fullName evidence="8">Tyrosine--tRNA ligase</fullName>
        <ecNumber evidence="8">6.1.1.1</ecNumber>
    </recommendedName>
    <alternativeName>
        <fullName evidence="8">Tyrosyl-tRNA synthetase</fullName>
        <shortName evidence="8">TyrRS</shortName>
    </alternativeName>
</protein>
<comment type="subunit">
    <text evidence="8">Homodimer.</text>
</comment>
<comment type="subcellular location">
    <subcellularLocation>
        <location evidence="8">Cytoplasm</location>
    </subcellularLocation>
</comment>
<dbReference type="CDD" id="cd00165">
    <property type="entry name" value="S4"/>
    <property type="match status" value="1"/>
</dbReference>
<dbReference type="InterPro" id="IPR002307">
    <property type="entry name" value="Tyr-tRNA-ligase"/>
</dbReference>
<dbReference type="InterPro" id="IPR054608">
    <property type="entry name" value="SYY-like_C"/>
</dbReference>
<evidence type="ECO:0000313" key="12">
    <source>
        <dbReference type="Proteomes" id="UP001596220"/>
    </source>
</evidence>
<dbReference type="CDD" id="cd00805">
    <property type="entry name" value="TyrRS_core"/>
    <property type="match status" value="1"/>
</dbReference>
<feature type="binding site" evidence="8">
    <location>
        <position position="36"/>
    </location>
    <ligand>
        <name>L-tyrosine</name>
        <dbReference type="ChEBI" id="CHEBI:58315"/>
    </ligand>
</feature>
<evidence type="ECO:0000256" key="3">
    <source>
        <dbReference type="ARBA" id="ARBA00022840"/>
    </source>
</evidence>
<proteinExistence type="inferred from homology"/>
<keyword evidence="12" id="KW-1185">Reference proteome</keyword>
<evidence type="ECO:0000256" key="4">
    <source>
        <dbReference type="ARBA" id="ARBA00022884"/>
    </source>
</evidence>
<dbReference type="SUPFAM" id="SSF55174">
    <property type="entry name" value="Alpha-L RNA-binding motif"/>
    <property type="match status" value="1"/>
</dbReference>
<dbReference type="InterPro" id="IPR014729">
    <property type="entry name" value="Rossmann-like_a/b/a_fold"/>
</dbReference>
<dbReference type="NCBIfam" id="TIGR00234">
    <property type="entry name" value="tyrS"/>
    <property type="match status" value="1"/>
</dbReference>
<keyword evidence="2 8" id="KW-0547">Nucleotide-binding</keyword>
<evidence type="ECO:0000256" key="2">
    <source>
        <dbReference type="ARBA" id="ARBA00022741"/>
    </source>
</evidence>
<dbReference type="RefSeq" id="WP_380634225.1">
    <property type="nucleotide sequence ID" value="NZ_JBHSQO010000005.1"/>
</dbReference>
<keyword evidence="6 8" id="KW-0030">Aminoacyl-tRNA synthetase</keyword>
<dbReference type="PROSITE" id="PS50889">
    <property type="entry name" value="S4"/>
    <property type="match status" value="1"/>
</dbReference>
<reference evidence="12" key="1">
    <citation type="journal article" date="2019" name="Int. J. Syst. Evol. Microbiol.">
        <title>The Global Catalogue of Microorganisms (GCM) 10K type strain sequencing project: providing services to taxonomists for standard genome sequencing and annotation.</title>
        <authorList>
            <consortium name="The Broad Institute Genomics Platform"/>
            <consortium name="The Broad Institute Genome Sequencing Center for Infectious Disease"/>
            <person name="Wu L."/>
            <person name="Ma J."/>
        </authorList>
    </citation>
    <scope>NUCLEOTIDE SEQUENCE [LARGE SCALE GENOMIC DNA]</scope>
    <source>
        <strain evidence="12">CGMCC 4.7246</strain>
    </source>
</reference>
<comment type="function">
    <text evidence="8">Catalyzes the attachment of tyrosine to tRNA(Tyr) in a two-step reaction: tyrosine is first activated by ATP to form Tyr-AMP and then transferred to the acceptor end of tRNA(Tyr).</text>
</comment>
<keyword evidence="3 8" id="KW-0067">ATP-binding</keyword>
<sequence>MSEHILDELSWRGLIAQSTDLDALREDLASGPLTLYAGFDPSAPSLHAGNLVPLLMLRRFQRAGHRPIVLAGGATGMIGDPRDVGERTLNSEDTVKDWVGRIRGQLERFVEFDDGPTGAVVVNNLDWTGDMPVLEFLRDVGKHFSVNVMLARETVKRRLDGDGMSYTEFSYLLLQSHDYLRLHREYGTRLQVGGSDQWGNLVGGVDLIRKVEGRSVHALTAPLVTDAEGRKFGKSTGGGNVWLDPAMTSPYAWYQYFVNVGDADVVRYLRMFTFLTREEIAELERQTTEAPHLRAAQKKLAEEFTNLVHGEHETRQVIAASQALFGRGELRELDASTLAAAMAEVPTGEVRPAEEPTVVDLLVTSGLVDSKGAARRTVKEGGAYVNNVKVTDEEWRPTPEDLLHGEWLVVRRGKRNTAGVRVRS</sequence>
<dbReference type="PANTHER" id="PTHR11766:SF0">
    <property type="entry name" value="TYROSINE--TRNA LIGASE, MITOCHONDRIAL"/>
    <property type="match status" value="1"/>
</dbReference>
<dbReference type="Pfam" id="PF00579">
    <property type="entry name" value="tRNA-synt_1b"/>
    <property type="match status" value="1"/>
</dbReference>
<comment type="caution">
    <text evidence="11">The sequence shown here is derived from an EMBL/GenBank/DDBJ whole genome shotgun (WGS) entry which is preliminary data.</text>
</comment>
<feature type="binding site" evidence="8">
    <location>
        <position position="171"/>
    </location>
    <ligand>
        <name>L-tyrosine</name>
        <dbReference type="ChEBI" id="CHEBI:58315"/>
    </ligand>
</feature>
<evidence type="ECO:0000256" key="9">
    <source>
        <dbReference type="PROSITE-ProRule" id="PRU00182"/>
    </source>
</evidence>
<dbReference type="Pfam" id="PF22421">
    <property type="entry name" value="SYY_C-terminal"/>
    <property type="match status" value="1"/>
</dbReference>
<dbReference type="EMBL" id="JBHSQO010000005">
    <property type="protein sequence ID" value="MFC6089184.1"/>
    <property type="molecule type" value="Genomic_DNA"/>
</dbReference>
<dbReference type="SMART" id="SM00363">
    <property type="entry name" value="S4"/>
    <property type="match status" value="1"/>
</dbReference>
<evidence type="ECO:0000256" key="8">
    <source>
        <dbReference type="HAMAP-Rule" id="MF_02006"/>
    </source>
</evidence>
<dbReference type="SUPFAM" id="SSF52374">
    <property type="entry name" value="Nucleotidylyl transferase"/>
    <property type="match status" value="1"/>
</dbReference>
<evidence type="ECO:0000256" key="7">
    <source>
        <dbReference type="ARBA" id="ARBA00048248"/>
    </source>
</evidence>
<feature type="binding site" evidence="8">
    <location>
        <position position="175"/>
    </location>
    <ligand>
        <name>L-tyrosine</name>
        <dbReference type="ChEBI" id="CHEBI:58315"/>
    </ligand>
</feature>
<dbReference type="InterPro" id="IPR036986">
    <property type="entry name" value="S4_RNA-bd_sf"/>
</dbReference>
<evidence type="ECO:0000256" key="5">
    <source>
        <dbReference type="ARBA" id="ARBA00022917"/>
    </source>
</evidence>
<dbReference type="PANTHER" id="PTHR11766">
    <property type="entry name" value="TYROSYL-TRNA SYNTHETASE"/>
    <property type="match status" value="1"/>
</dbReference>
<comment type="catalytic activity">
    <reaction evidence="7 8">
        <text>tRNA(Tyr) + L-tyrosine + ATP = L-tyrosyl-tRNA(Tyr) + AMP + diphosphate + H(+)</text>
        <dbReference type="Rhea" id="RHEA:10220"/>
        <dbReference type="Rhea" id="RHEA-COMP:9706"/>
        <dbReference type="Rhea" id="RHEA-COMP:9707"/>
        <dbReference type="ChEBI" id="CHEBI:15378"/>
        <dbReference type="ChEBI" id="CHEBI:30616"/>
        <dbReference type="ChEBI" id="CHEBI:33019"/>
        <dbReference type="ChEBI" id="CHEBI:58315"/>
        <dbReference type="ChEBI" id="CHEBI:78442"/>
        <dbReference type="ChEBI" id="CHEBI:78536"/>
        <dbReference type="ChEBI" id="CHEBI:456215"/>
        <dbReference type="EC" id="6.1.1.1"/>
    </reaction>
</comment>
<dbReference type="InterPro" id="IPR024088">
    <property type="entry name" value="Tyr-tRNA-ligase_bac-type"/>
</dbReference>
<feature type="short sequence motif" description="'HIGH' region" evidence="8">
    <location>
        <begin position="41"/>
        <end position="50"/>
    </location>
</feature>
<dbReference type="Gene3D" id="1.10.240.10">
    <property type="entry name" value="Tyrosyl-Transfer RNA Synthetase"/>
    <property type="match status" value="1"/>
</dbReference>
<dbReference type="GO" id="GO:0004831">
    <property type="term" value="F:tyrosine-tRNA ligase activity"/>
    <property type="evidence" value="ECO:0007669"/>
    <property type="project" value="UniProtKB-EC"/>
</dbReference>
<dbReference type="EC" id="6.1.1.1" evidence="8"/>
<feature type="domain" description="RNA-binding S4" evidence="10">
    <location>
        <begin position="357"/>
        <end position="418"/>
    </location>
</feature>
<dbReference type="PRINTS" id="PR01040">
    <property type="entry name" value="TRNASYNTHTYR"/>
</dbReference>
<organism evidence="11 12">
    <name type="scientific">Saccharothrix lopnurensis</name>
    <dbReference type="NCBI Taxonomy" id="1670621"/>
    <lineage>
        <taxon>Bacteria</taxon>
        <taxon>Bacillati</taxon>
        <taxon>Actinomycetota</taxon>
        <taxon>Actinomycetes</taxon>
        <taxon>Pseudonocardiales</taxon>
        <taxon>Pseudonocardiaceae</taxon>
        <taxon>Saccharothrix</taxon>
    </lineage>
</organism>
<feature type="short sequence motif" description="'KMSKS' region" evidence="8">
    <location>
        <begin position="231"/>
        <end position="235"/>
    </location>
</feature>
<dbReference type="InterPro" id="IPR002305">
    <property type="entry name" value="aa-tRNA-synth_Ic"/>
</dbReference>
<accession>A0ABW1P0N5</accession>
<feature type="binding site" evidence="8">
    <location>
        <position position="234"/>
    </location>
    <ligand>
        <name>ATP</name>
        <dbReference type="ChEBI" id="CHEBI:30616"/>
    </ligand>
</feature>
<dbReference type="InterPro" id="IPR001412">
    <property type="entry name" value="aa-tRNA-synth_I_CS"/>
</dbReference>